<proteinExistence type="inferred from homology"/>
<reference evidence="3 4" key="1">
    <citation type="journal article" date="2018" name="Front. Microbiol.">
        <title>Description and Comparative Genomics of Macrococcus caseolyticus subsp. hominis subsp. nov., Macrococcus goetzii sp. nov., Macrococcus epidermidis sp. nov., and Macrococcus bohemicus sp. nov., Novel Macrococci From Human Clinical Material With Virulence Potential and Suspected Uptake of Foreign DNA by Natural Transformation.</title>
        <authorList>
            <person name="Maslanova I."/>
            <person name="Wertheimer Z."/>
            <person name="Sedlacek I."/>
            <person name="Svec P."/>
            <person name="Indrakova A."/>
            <person name="Kovarovic V."/>
            <person name="Schumann P."/>
            <person name="Sproer C."/>
            <person name="Kralova S."/>
            <person name="Sedo O."/>
            <person name="Kristofova L."/>
            <person name="Vrbovska V."/>
            <person name="Fuzik T."/>
            <person name="Petras P."/>
            <person name="Zdrahal Z."/>
            <person name="Ruzickova V."/>
            <person name="Doskar J."/>
            <person name="Pantucek R."/>
        </authorList>
    </citation>
    <scope>NUCLEOTIDE SEQUENCE [LARGE SCALE GENOMIC DNA]</scope>
    <source>
        <strain evidence="3 4">03/115</strain>
    </source>
</reference>
<sequence>MSEGKFDQIKGNVQENVGNFTGNKALENEGKENKALGKVKETVENVSDNIKGKIDDLKNNKN</sequence>
<dbReference type="InterPro" id="IPR036629">
    <property type="entry name" value="YjbJ_sf"/>
</dbReference>
<evidence type="ECO:0000313" key="4">
    <source>
        <dbReference type="Proteomes" id="UP000249579"/>
    </source>
</evidence>
<dbReference type="Pfam" id="PF05532">
    <property type="entry name" value="CsbD"/>
    <property type="match status" value="1"/>
</dbReference>
<dbReference type="SUPFAM" id="SSF69047">
    <property type="entry name" value="Hypothetical protein YjbJ"/>
    <property type="match status" value="1"/>
</dbReference>
<feature type="domain" description="CsbD-like" evidence="2">
    <location>
        <begin position="3"/>
        <end position="51"/>
    </location>
</feature>
<dbReference type="AlphaFoldDB" id="A0A328A5W5"/>
<gene>
    <name evidence="3" type="ORF">BHX94_04475</name>
</gene>
<accession>A0A328A5W5</accession>
<organism evidence="3 4">
    <name type="scientific">Macrococcoides bohemicum</name>
    <dbReference type="NCBI Taxonomy" id="1903056"/>
    <lineage>
        <taxon>Bacteria</taxon>
        <taxon>Bacillati</taxon>
        <taxon>Bacillota</taxon>
        <taxon>Bacilli</taxon>
        <taxon>Bacillales</taxon>
        <taxon>Staphylococcaceae</taxon>
        <taxon>Macrococcoides</taxon>
    </lineage>
</organism>
<dbReference type="OrthoDB" id="2134937at2"/>
<evidence type="ECO:0000256" key="1">
    <source>
        <dbReference type="ARBA" id="ARBA00009129"/>
    </source>
</evidence>
<name>A0A328A5W5_9STAP</name>
<evidence type="ECO:0000259" key="2">
    <source>
        <dbReference type="Pfam" id="PF05532"/>
    </source>
</evidence>
<dbReference type="InterPro" id="IPR008462">
    <property type="entry name" value="CsbD"/>
</dbReference>
<dbReference type="Gene3D" id="1.10.1470.10">
    <property type="entry name" value="YjbJ"/>
    <property type="match status" value="1"/>
</dbReference>
<comment type="caution">
    <text evidence="3">The sequence shown here is derived from an EMBL/GenBank/DDBJ whole genome shotgun (WGS) entry which is preliminary data.</text>
</comment>
<protein>
    <submittedName>
        <fullName evidence="3">CsbD family protein</fullName>
    </submittedName>
</protein>
<evidence type="ECO:0000313" key="3">
    <source>
        <dbReference type="EMBL" id="RAK49676.1"/>
    </source>
</evidence>
<dbReference type="RefSeq" id="WP_111745187.1">
    <property type="nucleotide sequence ID" value="NZ_JBHSQY010000031.1"/>
</dbReference>
<dbReference type="EMBL" id="PZJG01000002">
    <property type="protein sequence ID" value="RAK49676.1"/>
    <property type="molecule type" value="Genomic_DNA"/>
</dbReference>
<comment type="similarity">
    <text evidence="1">Belongs to the UPF0337 (CsbD) family.</text>
</comment>
<dbReference type="Proteomes" id="UP000249579">
    <property type="component" value="Unassembled WGS sequence"/>
</dbReference>